<organism evidence="1 2">
    <name type="scientific">Maribacter cobaltidurans</name>
    <dbReference type="NCBI Taxonomy" id="1178778"/>
    <lineage>
        <taxon>Bacteria</taxon>
        <taxon>Pseudomonadati</taxon>
        <taxon>Bacteroidota</taxon>
        <taxon>Flavobacteriia</taxon>
        <taxon>Flavobacteriales</taxon>
        <taxon>Flavobacteriaceae</taxon>
        <taxon>Maribacter</taxon>
    </lineage>
</organism>
<dbReference type="OrthoDB" id="6120799at2"/>
<dbReference type="SUPFAM" id="SSF52833">
    <property type="entry name" value="Thioredoxin-like"/>
    <property type="match status" value="1"/>
</dbReference>
<protein>
    <submittedName>
        <fullName evidence="1">Thioredoxin family protein</fullName>
    </submittedName>
</protein>
<dbReference type="Proteomes" id="UP000215244">
    <property type="component" value="Chromosome"/>
</dbReference>
<name>A0A223V5C4_9FLAO</name>
<dbReference type="InterPro" id="IPR036249">
    <property type="entry name" value="Thioredoxin-like_sf"/>
</dbReference>
<evidence type="ECO:0000313" key="2">
    <source>
        <dbReference type="Proteomes" id="UP000215244"/>
    </source>
</evidence>
<evidence type="ECO:0000313" key="1">
    <source>
        <dbReference type="EMBL" id="ASV30502.1"/>
    </source>
</evidence>
<dbReference type="AlphaFoldDB" id="A0A223V5C4"/>
<gene>
    <name evidence="1" type="ORF">CJ263_09935</name>
</gene>
<dbReference type="RefSeq" id="WP_094997120.1">
    <property type="nucleotide sequence ID" value="NZ_BMJL01000002.1"/>
</dbReference>
<accession>A0A223V5C4</accession>
<proteinExistence type="predicted"/>
<keyword evidence="2" id="KW-1185">Reference proteome</keyword>
<dbReference type="EMBL" id="CP022957">
    <property type="protein sequence ID" value="ASV30502.1"/>
    <property type="molecule type" value="Genomic_DNA"/>
</dbReference>
<sequence>MDVTTKISLTQALSNAISYHQYLNLVKIMAIEGKSTGNDTSEAYVNYTKLNAKRMQRWDKTLRFDDEVINKIKSVYVKVNWLVLTESWCGDASPALPVMNKISELNPNITLKVVIRDEHPELMRHFLTNGAMSIPKLIQLEPETQRVLGTWGPRSTKATHLVDAFKKEHGALTAEFRESLQIWYNKDKGQSILQDLLNLLSLE</sequence>
<dbReference type="Pfam" id="PF14595">
    <property type="entry name" value="Thioredoxin_9"/>
    <property type="match status" value="1"/>
</dbReference>
<dbReference type="KEGG" id="marb:CJ263_09935"/>
<dbReference type="Gene3D" id="3.40.30.10">
    <property type="entry name" value="Glutaredoxin"/>
    <property type="match status" value="1"/>
</dbReference>
<reference evidence="1 2" key="1">
    <citation type="submission" date="2017-08" db="EMBL/GenBank/DDBJ databases">
        <title>The complete genome sequence of Maribacter sp. B1, isolated from deep-sea sediment.</title>
        <authorList>
            <person name="Wu Y.-H."/>
            <person name="Cheng H."/>
            <person name="Xu X.-W."/>
        </authorList>
    </citation>
    <scope>NUCLEOTIDE SEQUENCE [LARGE SCALE GENOMIC DNA]</scope>
    <source>
        <strain evidence="1 2">B1</strain>
    </source>
</reference>